<protein>
    <submittedName>
        <fullName evidence="1">Uncharacterized protein</fullName>
    </submittedName>
</protein>
<organism evidence="1">
    <name type="scientific">Lacrimispora sp. BS-2</name>
    <dbReference type="NCBI Taxonomy" id="3151850"/>
    <lineage>
        <taxon>Bacteria</taxon>
        <taxon>Bacillati</taxon>
        <taxon>Bacillota</taxon>
        <taxon>Clostridia</taxon>
        <taxon>Lachnospirales</taxon>
        <taxon>Lachnospiraceae</taxon>
        <taxon>Lacrimispora</taxon>
    </lineage>
</organism>
<gene>
    <name evidence="1" type="ORF">ABFV83_20130</name>
</gene>
<sequence length="124" mass="13999">MADQNEMEKIVTPMMEHVCDHLCRFPLEIEYEDDLGECCANCRMCNYVGDIRNTYNAASQLQNAAGIVRNELMKKEDWYDALVASIHGYFYEMDKAMAPCEVAKGLADRIVGIKPVGITISLNI</sequence>
<proteinExistence type="predicted"/>
<dbReference type="RefSeq" id="WP_349946470.1">
    <property type="nucleotide sequence ID" value="NZ_CP157940.1"/>
</dbReference>
<reference evidence="1" key="1">
    <citation type="submission" date="2024-06" db="EMBL/GenBank/DDBJ databases">
        <title>Lacrimispora cavernae sp. nov., a novel anaerobe isolated from bat guano pile inside a cave.</title>
        <authorList>
            <person name="Miller S.L."/>
            <person name="Lu N."/>
            <person name="King J."/>
            <person name="Sankaranarayanan K."/>
            <person name="Lawson P.A."/>
        </authorList>
    </citation>
    <scope>NUCLEOTIDE SEQUENCE</scope>
    <source>
        <strain evidence="1">BS-2</strain>
    </source>
</reference>
<dbReference type="AlphaFoldDB" id="A0AAU7PP89"/>
<name>A0AAU7PP89_9FIRM</name>
<evidence type="ECO:0000313" key="1">
    <source>
        <dbReference type="EMBL" id="XBS54070.1"/>
    </source>
</evidence>
<dbReference type="EMBL" id="CP157940">
    <property type="protein sequence ID" value="XBS54070.1"/>
    <property type="molecule type" value="Genomic_DNA"/>
</dbReference>
<accession>A0AAU7PP89</accession>